<organism evidence="2 3">
    <name type="scientific">Nocardia tenerifensis</name>
    <dbReference type="NCBI Taxonomy" id="228006"/>
    <lineage>
        <taxon>Bacteria</taxon>
        <taxon>Bacillati</taxon>
        <taxon>Actinomycetota</taxon>
        <taxon>Actinomycetes</taxon>
        <taxon>Mycobacteriales</taxon>
        <taxon>Nocardiaceae</taxon>
        <taxon>Nocardia</taxon>
    </lineage>
</organism>
<evidence type="ECO:0000313" key="2">
    <source>
        <dbReference type="EMBL" id="PXX54119.1"/>
    </source>
</evidence>
<comment type="caution">
    <text evidence="2">The sequence shown here is derived from an EMBL/GenBank/DDBJ whole genome shotgun (WGS) entry which is preliminary data.</text>
</comment>
<protein>
    <submittedName>
        <fullName evidence="2">ArsR family transcriptional regulator</fullName>
    </submittedName>
</protein>
<dbReference type="InterPro" id="IPR036388">
    <property type="entry name" value="WH-like_DNA-bd_sf"/>
</dbReference>
<dbReference type="Gene3D" id="1.10.10.10">
    <property type="entry name" value="Winged helix-like DNA-binding domain superfamily/Winged helix DNA-binding domain"/>
    <property type="match status" value="1"/>
</dbReference>
<dbReference type="RefSeq" id="WP_211336517.1">
    <property type="nucleotide sequence ID" value="NZ_QJKF01000025.1"/>
</dbReference>
<dbReference type="Proteomes" id="UP000247569">
    <property type="component" value="Unassembled WGS sequence"/>
</dbReference>
<proteinExistence type="predicted"/>
<gene>
    <name evidence="2" type="ORF">DFR70_125100</name>
</gene>
<accession>A0A318KB47</accession>
<keyword evidence="3" id="KW-1185">Reference proteome</keyword>
<sequence>MTAHPDRAQIELTNVLSALGNPLRLCIVRVLADGCEHTCGSIVDGVPKSNLTHHYRVLRDAGIIWQRVSGRETLQSLRREDLDARFPGLLDSLLAAARNETEDPFAAAGSASPRTQG</sequence>
<dbReference type="SMART" id="SM00418">
    <property type="entry name" value="HTH_ARSR"/>
    <property type="match status" value="1"/>
</dbReference>
<dbReference type="GO" id="GO:0003700">
    <property type="term" value="F:DNA-binding transcription factor activity"/>
    <property type="evidence" value="ECO:0007669"/>
    <property type="project" value="InterPro"/>
</dbReference>
<evidence type="ECO:0000259" key="1">
    <source>
        <dbReference type="PROSITE" id="PS50987"/>
    </source>
</evidence>
<name>A0A318KB47_9NOCA</name>
<dbReference type="Pfam" id="PF12840">
    <property type="entry name" value="HTH_20"/>
    <property type="match status" value="1"/>
</dbReference>
<dbReference type="InterPro" id="IPR001845">
    <property type="entry name" value="HTH_ArsR_DNA-bd_dom"/>
</dbReference>
<dbReference type="CDD" id="cd00090">
    <property type="entry name" value="HTH_ARSR"/>
    <property type="match status" value="1"/>
</dbReference>
<dbReference type="InterPro" id="IPR036390">
    <property type="entry name" value="WH_DNA-bd_sf"/>
</dbReference>
<dbReference type="PRINTS" id="PR00778">
    <property type="entry name" value="HTHARSR"/>
</dbReference>
<reference evidence="2 3" key="1">
    <citation type="submission" date="2018-05" db="EMBL/GenBank/DDBJ databases">
        <title>Genomic Encyclopedia of Type Strains, Phase IV (KMG-IV): sequencing the most valuable type-strain genomes for metagenomic binning, comparative biology and taxonomic classification.</title>
        <authorList>
            <person name="Goeker M."/>
        </authorList>
    </citation>
    <scope>NUCLEOTIDE SEQUENCE [LARGE SCALE GENOMIC DNA]</scope>
    <source>
        <strain evidence="2 3">DSM 44704</strain>
    </source>
</reference>
<evidence type="ECO:0000313" key="3">
    <source>
        <dbReference type="Proteomes" id="UP000247569"/>
    </source>
</evidence>
<dbReference type="PROSITE" id="PS50987">
    <property type="entry name" value="HTH_ARSR_2"/>
    <property type="match status" value="1"/>
</dbReference>
<dbReference type="InterPro" id="IPR011991">
    <property type="entry name" value="ArsR-like_HTH"/>
</dbReference>
<dbReference type="AlphaFoldDB" id="A0A318KB47"/>
<dbReference type="EMBL" id="QJKF01000025">
    <property type="protein sequence ID" value="PXX54119.1"/>
    <property type="molecule type" value="Genomic_DNA"/>
</dbReference>
<feature type="domain" description="HTH arsR-type" evidence="1">
    <location>
        <begin position="4"/>
        <end position="97"/>
    </location>
</feature>
<dbReference type="SUPFAM" id="SSF46785">
    <property type="entry name" value="Winged helix' DNA-binding domain"/>
    <property type="match status" value="1"/>
</dbReference>